<evidence type="ECO:0000313" key="7">
    <source>
        <dbReference type="EMBL" id="KAK2866369.1"/>
    </source>
</evidence>
<dbReference type="GO" id="GO:0006906">
    <property type="term" value="P:vesicle fusion"/>
    <property type="evidence" value="ECO:0007669"/>
    <property type="project" value="TreeGrafter"/>
</dbReference>
<dbReference type="GO" id="GO:0006887">
    <property type="term" value="P:exocytosis"/>
    <property type="evidence" value="ECO:0007669"/>
    <property type="project" value="TreeGrafter"/>
</dbReference>
<dbReference type="InterPro" id="IPR000727">
    <property type="entry name" value="T_SNARE_dom"/>
</dbReference>
<gene>
    <name evidence="7" type="ORF">Q7C36_002425</name>
</gene>
<feature type="coiled-coil region" evidence="4">
    <location>
        <begin position="47"/>
        <end position="105"/>
    </location>
</feature>
<dbReference type="CDD" id="cd00179">
    <property type="entry name" value="SynN"/>
    <property type="match status" value="1"/>
</dbReference>
<organism evidence="7 8">
    <name type="scientific">Tachysurus vachellii</name>
    <name type="common">Darkbarbel catfish</name>
    <name type="synonym">Pelteobagrus vachellii</name>
    <dbReference type="NCBI Taxonomy" id="175792"/>
    <lineage>
        <taxon>Eukaryota</taxon>
        <taxon>Metazoa</taxon>
        <taxon>Chordata</taxon>
        <taxon>Craniata</taxon>
        <taxon>Vertebrata</taxon>
        <taxon>Euteleostomi</taxon>
        <taxon>Actinopterygii</taxon>
        <taxon>Neopterygii</taxon>
        <taxon>Teleostei</taxon>
        <taxon>Ostariophysi</taxon>
        <taxon>Siluriformes</taxon>
        <taxon>Bagridae</taxon>
        <taxon>Tachysurus</taxon>
    </lineage>
</organism>
<dbReference type="InterPro" id="IPR006012">
    <property type="entry name" value="Syntaxin/epimorphin_CS"/>
</dbReference>
<reference evidence="7" key="1">
    <citation type="submission" date="2023-08" db="EMBL/GenBank/DDBJ databases">
        <title>Pelteobagrus vachellii genome.</title>
        <authorList>
            <person name="Liu H."/>
        </authorList>
    </citation>
    <scope>NUCLEOTIDE SEQUENCE</scope>
    <source>
        <strain evidence="7">PRFRI_2022a</strain>
        <tissue evidence="7">Muscle</tissue>
    </source>
</reference>
<dbReference type="GO" id="GO:0048278">
    <property type="term" value="P:vesicle docking"/>
    <property type="evidence" value="ECO:0007669"/>
    <property type="project" value="TreeGrafter"/>
</dbReference>
<feature type="region of interest" description="Disordered" evidence="5">
    <location>
        <begin position="1"/>
        <end position="39"/>
    </location>
</feature>
<dbReference type="PANTHER" id="PTHR19957:SF97">
    <property type="entry name" value="SYNTAXIN-4"/>
    <property type="match status" value="1"/>
</dbReference>
<feature type="domain" description="T-SNARE coiled-coil homology" evidence="6">
    <location>
        <begin position="201"/>
        <end position="263"/>
    </location>
</feature>
<keyword evidence="2 4" id="KW-0175">Coiled coil</keyword>
<dbReference type="Gene3D" id="2.60.40.2840">
    <property type="match status" value="1"/>
</dbReference>
<dbReference type="GO" id="GO:0006886">
    <property type="term" value="P:intracellular protein transport"/>
    <property type="evidence" value="ECO:0007669"/>
    <property type="project" value="InterPro"/>
</dbReference>
<feature type="coiled-coil region" evidence="4">
    <location>
        <begin position="646"/>
        <end position="733"/>
    </location>
</feature>
<dbReference type="InterPro" id="IPR006011">
    <property type="entry name" value="Syntaxin_N"/>
</dbReference>
<dbReference type="Pfam" id="PF17751">
    <property type="entry name" value="SKICH"/>
    <property type="match status" value="1"/>
</dbReference>
<feature type="region of interest" description="Disordered" evidence="5">
    <location>
        <begin position="485"/>
        <end position="508"/>
    </location>
</feature>
<dbReference type="Proteomes" id="UP001187315">
    <property type="component" value="Unassembled WGS sequence"/>
</dbReference>
<dbReference type="GO" id="GO:0031201">
    <property type="term" value="C:SNARE complex"/>
    <property type="evidence" value="ECO:0007669"/>
    <property type="project" value="TreeGrafter"/>
</dbReference>
<dbReference type="PROSITE" id="PS50192">
    <property type="entry name" value="T_SNARE"/>
    <property type="match status" value="1"/>
</dbReference>
<dbReference type="SMART" id="SM00397">
    <property type="entry name" value="t_SNARE"/>
    <property type="match status" value="1"/>
</dbReference>
<accession>A0AA88NY56</accession>
<dbReference type="GO" id="GO:0005886">
    <property type="term" value="C:plasma membrane"/>
    <property type="evidence" value="ECO:0007669"/>
    <property type="project" value="TreeGrafter"/>
</dbReference>
<dbReference type="SUPFAM" id="SSF47661">
    <property type="entry name" value="t-snare proteins"/>
    <property type="match status" value="1"/>
</dbReference>
<dbReference type="InterPro" id="IPR041611">
    <property type="entry name" value="SKICH"/>
</dbReference>
<proteinExistence type="inferred from homology"/>
<dbReference type="GO" id="GO:0005484">
    <property type="term" value="F:SNAP receptor activity"/>
    <property type="evidence" value="ECO:0007669"/>
    <property type="project" value="InterPro"/>
</dbReference>
<dbReference type="SMART" id="SM00503">
    <property type="entry name" value="SynN"/>
    <property type="match status" value="1"/>
</dbReference>
<dbReference type="FunFam" id="1.20.58.70:FF:000011">
    <property type="entry name" value="Syntaxin 4"/>
    <property type="match status" value="1"/>
</dbReference>
<evidence type="ECO:0000256" key="4">
    <source>
        <dbReference type="SAM" id="Coils"/>
    </source>
</evidence>
<evidence type="ECO:0000259" key="6">
    <source>
        <dbReference type="PROSITE" id="PS50192"/>
    </source>
</evidence>
<feature type="coiled-coil region" evidence="4">
    <location>
        <begin position="530"/>
        <end position="557"/>
    </location>
</feature>
<comment type="similarity">
    <text evidence="1 3">Belongs to the syntaxin family.</text>
</comment>
<name>A0AA88NY56_TACVA</name>
<dbReference type="CDD" id="cd21968">
    <property type="entry name" value="Zn-C2H2_CALCOCO2"/>
    <property type="match status" value="1"/>
</dbReference>
<dbReference type="Pfam" id="PF05739">
    <property type="entry name" value="SNARE"/>
    <property type="match status" value="1"/>
</dbReference>
<evidence type="ECO:0000256" key="3">
    <source>
        <dbReference type="RuleBase" id="RU003858"/>
    </source>
</evidence>
<dbReference type="PANTHER" id="PTHR19957">
    <property type="entry name" value="SYNTAXIN"/>
    <property type="match status" value="1"/>
</dbReference>
<evidence type="ECO:0000256" key="1">
    <source>
        <dbReference type="ARBA" id="ARBA00009063"/>
    </source>
</evidence>
<evidence type="ECO:0000256" key="5">
    <source>
        <dbReference type="SAM" id="MobiDB-lite"/>
    </source>
</evidence>
<dbReference type="GO" id="GO:0000149">
    <property type="term" value="F:SNARE binding"/>
    <property type="evidence" value="ECO:0007669"/>
    <property type="project" value="TreeGrafter"/>
</dbReference>
<evidence type="ECO:0000256" key="2">
    <source>
        <dbReference type="ARBA" id="ARBA00023054"/>
    </source>
</evidence>
<dbReference type="InterPro" id="IPR045242">
    <property type="entry name" value="Syntaxin"/>
</dbReference>
<dbReference type="Gene3D" id="1.20.5.110">
    <property type="match status" value="1"/>
</dbReference>
<protein>
    <recommendedName>
        <fullName evidence="6">t-SNARE coiled-coil homology domain-containing protein</fullName>
    </recommendedName>
</protein>
<evidence type="ECO:0000313" key="8">
    <source>
        <dbReference type="Proteomes" id="UP001187315"/>
    </source>
</evidence>
<feature type="coiled-coil region" evidence="4">
    <location>
        <begin position="429"/>
        <end position="463"/>
    </location>
</feature>
<dbReference type="InterPro" id="IPR010989">
    <property type="entry name" value="SNARE"/>
</dbReference>
<dbReference type="PROSITE" id="PS00914">
    <property type="entry name" value="SYNTAXIN"/>
    <property type="match status" value="1"/>
</dbReference>
<comment type="caution">
    <text evidence="7">The sequence shown here is derived from an EMBL/GenBank/DDBJ whole genome shotgun (WGS) entry which is preliminary data.</text>
</comment>
<dbReference type="AlphaFoldDB" id="A0AA88NY56"/>
<dbReference type="Gene3D" id="1.20.58.70">
    <property type="match status" value="1"/>
</dbReference>
<dbReference type="Pfam" id="PF00804">
    <property type="entry name" value="Syntaxin"/>
    <property type="match status" value="1"/>
</dbReference>
<dbReference type="GO" id="GO:0012505">
    <property type="term" value="C:endomembrane system"/>
    <property type="evidence" value="ECO:0007669"/>
    <property type="project" value="TreeGrafter"/>
</dbReference>
<keyword evidence="8" id="KW-1185">Reference proteome</keyword>
<sequence>MRDRTKELGNPADGSDDDEEGTALMIKPGSGNSVKEEKENEAFFRKVHEIREGLATLKKKVSELENKQKTVLGVALPEESMKKELQTLRDEIKVLATQIQKKMKSIEPKKTDEDGKYVPINLRMQRTQHAVLSRDFIESMSYCNTIQAHYRDKNVERIQRQLKITGNNVTDEQLESMLESGQTDVFTQNILADAQATKQALNEIESRHDEILKLEKSIRDLHDMFQYLAMEVEAQGETVNRIENNIINSTNYVEKAVEDTAQAVVSHKKARKKKIFIAMKTVSTRISFFSILKMIESSEEDGVKVDMESSTYSQVVFIDVPPSYPLYTDVICSYKLTGGLIPNSKDWIGIYKVGWESTVKFYCYEWTKPYLDCKGFEQKIVFKQSYLPKDDGEFYQFCYVDSNSQVRGASTPFSFQNPAETSVDCSLLVISTQEQVEQMEKEKEALLSEIECLKEGKAILKQELDERLKEICRLRLQIEKLKSNSRSETLPLTEQPECPQQDTSEQPFLSDTVAENKPEQESLTLVPEKYERAFRKITILKQEKVHLEQQLKEKDAVISELRPKAKKTEQDYNRLQDLFQLQQVDMQNIQKDNEMLYLKIDGLKWDLEKLREENKATLPKQEPPEEDKNDTKMQILTLTNELREVRGTLRKEIQNSAEANKRAEKAELELKELKVQLEKRTVAEESQIEMDIAEACRRNSEQASMAEVARLEKEKLLEENKKLNDEIERLQMMMYELSSGVNVSNTQQHQDPLNPVPVSPINTQQQPQSESFLYEDICGSFGNPTNTGNKEMRCCHCHESFPDITEHELVTHEQSHKVCPFCTLICDDCGQQEFEDHVYSHEE</sequence>
<dbReference type="EMBL" id="JAVHJS010000002">
    <property type="protein sequence ID" value="KAK2866369.1"/>
    <property type="molecule type" value="Genomic_DNA"/>
</dbReference>